<dbReference type="RefSeq" id="WP_007574784.1">
    <property type="nucleotide sequence ID" value="NZ_BPTS01000002.1"/>
</dbReference>
<organism evidence="1 2">
    <name type="scientific">Hallella multisaccharivorax DSM 17128</name>
    <dbReference type="NCBI Taxonomy" id="688246"/>
    <lineage>
        <taxon>Bacteria</taxon>
        <taxon>Pseudomonadati</taxon>
        <taxon>Bacteroidota</taxon>
        <taxon>Bacteroidia</taxon>
        <taxon>Bacteroidales</taxon>
        <taxon>Prevotellaceae</taxon>
        <taxon>Hallella</taxon>
    </lineage>
</organism>
<proteinExistence type="predicted"/>
<accession>F8N6U0</accession>
<reference evidence="2" key="1">
    <citation type="journal article" date="2011" name="Stand. Genomic Sci.">
        <title>Non-contiguous finished genome sequence of the opportunistic oral pathogen Prevotella multisaccharivorax type strain (PPPA20).</title>
        <authorList>
            <person name="Pati A."/>
            <person name="Gronow S."/>
            <person name="Lu M."/>
            <person name="Lapidus A."/>
            <person name="Nolan M."/>
            <person name="Lucas S."/>
            <person name="Hammon N."/>
            <person name="Deshpande S."/>
            <person name="Cheng J.F."/>
            <person name="Tapia R."/>
            <person name="Han C."/>
            <person name="Goodwin L."/>
            <person name="Pitluck S."/>
            <person name="Liolios K."/>
            <person name="Pagani I."/>
            <person name="Mavromatis K."/>
            <person name="Mikhailova N."/>
            <person name="Huntemann M."/>
            <person name="Chen A."/>
            <person name="Palaniappan K."/>
            <person name="Land M."/>
            <person name="Hauser L."/>
            <person name="Detter J.C."/>
            <person name="Brambilla E.M."/>
            <person name="Rohde M."/>
            <person name="Goker M."/>
            <person name="Woyke T."/>
            <person name="Bristow J."/>
            <person name="Eisen J.A."/>
            <person name="Markowitz V."/>
            <person name="Hugenholtz P."/>
            <person name="Kyrpides N.C."/>
            <person name="Klenk H.P."/>
            <person name="Ivanova N."/>
        </authorList>
    </citation>
    <scope>NUCLEOTIDE SEQUENCE [LARGE SCALE GENOMIC DNA]</scope>
    <source>
        <strain evidence="2">DSM 17128</strain>
    </source>
</reference>
<sequence length="85" mass="9826">MKESYNTTTSYKSIEEICSRKALLLKDIQADSKRIDEKWHSLFKSPAALNRSAKPSQRFVSIMNTGAGVLDGLMLVWKLYRKFKR</sequence>
<protein>
    <submittedName>
        <fullName evidence="1">Uncharacterized protein</fullName>
    </submittedName>
</protein>
<evidence type="ECO:0000313" key="2">
    <source>
        <dbReference type="Proteomes" id="UP000002772"/>
    </source>
</evidence>
<dbReference type="Proteomes" id="UP000002772">
    <property type="component" value="Unassembled WGS sequence"/>
</dbReference>
<gene>
    <name evidence="1" type="ORF">Premu_1922</name>
</gene>
<dbReference type="HOGENOM" id="CLU_182263_0_0_10"/>
<dbReference type="EMBL" id="GL945017">
    <property type="protein sequence ID" value="EGN57325.1"/>
    <property type="molecule type" value="Genomic_DNA"/>
</dbReference>
<dbReference type="OrthoDB" id="1080645at2"/>
<name>F8N6U0_9BACT</name>
<dbReference type="STRING" id="688246.Premu_1922"/>
<dbReference type="AlphaFoldDB" id="F8N6U0"/>
<evidence type="ECO:0000313" key="1">
    <source>
        <dbReference type="EMBL" id="EGN57325.1"/>
    </source>
</evidence>
<keyword evidence="2" id="KW-1185">Reference proteome</keyword>
<dbReference type="eggNOG" id="ENOG5031ZXB">
    <property type="taxonomic scope" value="Bacteria"/>
</dbReference>